<evidence type="ECO:0000313" key="2">
    <source>
        <dbReference type="Proteomes" id="UP000800040"/>
    </source>
</evidence>
<name>A0A6A5KVE2_9PLEO</name>
<keyword evidence="2" id="KW-1185">Reference proteome</keyword>
<sequence>MPYYIRRIAPGNVLAGSTANAKRQKVPPARARAGTLASVLKAGWGRDLIPHVAPYAGNFRNRYEFEEPGQANGLFYSLAMVVSRAFWTPRSPTLVLQDNIEPEINNTSRMRARWHKLSQYDRPQSCTSEQGPGCVECILTNIMFVELMQYEGGCLFGDLIVRHCPGKCYFESGSYVVLPGPVRPRGQQRGQAAARGSRGMSMPRYAFCQLFLP</sequence>
<accession>A0A6A5KVE2</accession>
<evidence type="ECO:0000313" key="1">
    <source>
        <dbReference type="EMBL" id="KAF1838554.1"/>
    </source>
</evidence>
<protein>
    <submittedName>
        <fullName evidence="1">Uncharacterized protein</fullName>
    </submittedName>
</protein>
<proteinExistence type="predicted"/>
<organism evidence="1 2">
    <name type="scientific">Decorospora gaudefroyi</name>
    <dbReference type="NCBI Taxonomy" id="184978"/>
    <lineage>
        <taxon>Eukaryota</taxon>
        <taxon>Fungi</taxon>
        <taxon>Dikarya</taxon>
        <taxon>Ascomycota</taxon>
        <taxon>Pezizomycotina</taxon>
        <taxon>Dothideomycetes</taxon>
        <taxon>Pleosporomycetidae</taxon>
        <taxon>Pleosporales</taxon>
        <taxon>Pleosporineae</taxon>
        <taxon>Pleosporaceae</taxon>
        <taxon>Decorospora</taxon>
    </lineage>
</organism>
<dbReference type="EMBL" id="ML975251">
    <property type="protein sequence ID" value="KAF1838554.1"/>
    <property type="molecule type" value="Genomic_DNA"/>
</dbReference>
<gene>
    <name evidence="1" type="ORF">BDW02DRAFT_644567</name>
</gene>
<reference evidence="1" key="1">
    <citation type="submission" date="2020-01" db="EMBL/GenBank/DDBJ databases">
        <authorList>
            <consortium name="DOE Joint Genome Institute"/>
            <person name="Haridas S."/>
            <person name="Albert R."/>
            <person name="Binder M."/>
            <person name="Bloem J."/>
            <person name="Labutti K."/>
            <person name="Salamov A."/>
            <person name="Andreopoulos B."/>
            <person name="Baker S.E."/>
            <person name="Barry K."/>
            <person name="Bills G."/>
            <person name="Bluhm B.H."/>
            <person name="Cannon C."/>
            <person name="Castanera R."/>
            <person name="Culley D.E."/>
            <person name="Daum C."/>
            <person name="Ezra D."/>
            <person name="Gonzalez J.B."/>
            <person name="Henrissat B."/>
            <person name="Kuo A."/>
            <person name="Liang C."/>
            <person name="Lipzen A."/>
            <person name="Lutzoni F."/>
            <person name="Magnuson J."/>
            <person name="Mondo S."/>
            <person name="Nolan M."/>
            <person name="Ohm R."/>
            <person name="Pangilinan J."/>
            <person name="Park H.-J."/>
            <person name="Ramirez L."/>
            <person name="Alfaro M."/>
            <person name="Sun H."/>
            <person name="Tritt A."/>
            <person name="Yoshinaga Y."/>
            <person name="Zwiers L.-H."/>
            <person name="Turgeon B.G."/>
            <person name="Goodwin S.B."/>
            <person name="Spatafora J.W."/>
            <person name="Crous P.W."/>
            <person name="Grigoriev I.V."/>
        </authorList>
    </citation>
    <scope>NUCLEOTIDE SEQUENCE</scope>
    <source>
        <strain evidence="1">P77</strain>
    </source>
</reference>
<dbReference type="AlphaFoldDB" id="A0A6A5KVE2"/>
<dbReference type="Proteomes" id="UP000800040">
    <property type="component" value="Unassembled WGS sequence"/>
</dbReference>